<evidence type="ECO:0000313" key="2">
    <source>
        <dbReference type="Proteomes" id="UP001211907"/>
    </source>
</evidence>
<dbReference type="EMBL" id="JADGJH010000294">
    <property type="protein sequence ID" value="KAJ3131471.1"/>
    <property type="molecule type" value="Genomic_DNA"/>
</dbReference>
<proteinExistence type="predicted"/>
<keyword evidence="2" id="KW-1185">Reference proteome</keyword>
<gene>
    <name evidence="1" type="ORF">HK100_006332</name>
</gene>
<evidence type="ECO:0000313" key="1">
    <source>
        <dbReference type="EMBL" id="KAJ3131471.1"/>
    </source>
</evidence>
<reference evidence="1" key="1">
    <citation type="submission" date="2020-05" db="EMBL/GenBank/DDBJ databases">
        <title>Phylogenomic resolution of chytrid fungi.</title>
        <authorList>
            <person name="Stajich J.E."/>
            <person name="Amses K."/>
            <person name="Simmons R."/>
            <person name="Seto K."/>
            <person name="Myers J."/>
            <person name="Bonds A."/>
            <person name="Quandt C.A."/>
            <person name="Barry K."/>
            <person name="Liu P."/>
            <person name="Grigoriev I."/>
            <person name="Longcore J.E."/>
            <person name="James T.Y."/>
        </authorList>
    </citation>
    <scope>NUCLEOTIDE SEQUENCE</scope>
    <source>
        <strain evidence="1">JEL0513</strain>
    </source>
</reference>
<sequence>MLEISEAIKAGAIVATETGGFHARNTKIALAQRMIAFTWSDGNSPEKGGTLDTWKKCKGLRVHVGLKSIVRTEMVEAAGKGQPEVVCKRKRDEEKEEKTTQKRSCL</sequence>
<accession>A0AAD5T596</accession>
<protein>
    <submittedName>
        <fullName evidence="1">Uncharacterized protein</fullName>
    </submittedName>
</protein>
<comment type="caution">
    <text evidence="1">The sequence shown here is derived from an EMBL/GenBank/DDBJ whole genome shotgun (WGS) entry which is preliminary data.</text>
</comment>
<name>A0AAD5T596_9FUNG</name>
<dbReference type="AlphaFoldDB" id="A0AAD5T596"/>
<dbReference type="Proteomes" id="UP001211907">
    <property type="component" value="Unassembled WGS sequence"/>
</dbReference>
<organism evidence="1 2">
    <name type="scientific">Physocladia obscura</name>
    <dbReference type="NCBI Taxonomy" id="109957"/>
    <lineage>
        <taxon>Eukaryota</taxon>
        <taxon>Fungi</taxon>
        <taxon>Fungi incertae sedis</taxon>
        <taxon>Chytridiomycota</taxon>
        <taxon>Chytridiomycota incertae sedis</taxon>
        <taxon>Chytridiomycetes</taxon>
        <taxon>Chytridiales</taxon>
        <taxon>Chytriomycetaceae</taxon>
        <taxon>Physocladia</taxon>
    </lineage>
</organism>